<proteinExistence type="predicted"/>
<accession>A0ABD5SS92</accession>
<dbReference type="Proteomes" id="UP001596383">
    <property type="component" value="Unassembled WGS sequence"/>
</dbReference>
<reference evidence="1 2" key="1">
    <citation type="journal article" date="2019" name="Int. J. Syst. Evol. Microbiol.">
        <title>The Global Catalogue of Microorganisms (GCM) 10K type strain sequencing project: providing services to taxonomists for standard genome sequencing and annotation.</title>
        <authorList>
            <consortium name="The Broad Institute Genomics Platform"/>
            <consortium name="The Broad Institute Genome Sequencing Center for Infectious Disease"/>
            <person name="Wu L."/>
            <person name="Ma J."/>
        </authorList>
    </citation>
    <scope>NUCLEOTIDE SEQUENCE [LARGE SCALE GENOMIC DNA]</scope>
    <source>
        <strain evidence="1 2">LMG 29247</strain>
    </source>
</reference>
<comment type="caution">
    <text evidence="1">The sequence shown here is derived from an EMBL/GenBank/DDBJ whole genome shotgun (WGS) entry which is preliminary data.</text>
</comment>
<name>A0ABD5SS92_9EURY</name>
<dbReference type="AlphaFoldDB" id="A0ABD5SS92"/>
<keyword evidence="2" id="KW-1185">Reference proteome</keyword>
<gene>
    <name evidence="1" type="ORF">ACFQE6_13760</name>
</gene>
<protein>
    <submittedName>
        <fullName evidence="1">Uncharacterized protein</fullName>
    </submittedName>
</protein>
<evidence type="ECO:0000313" key="2">
    <source>
        <dbReference type="Proteomes" id="UP001596383"/>
    </source>
</evidence>
<organism evidence="1 2">
    <name type="scientific">Natrinema soli</name>
    <dbReference type="NCBI Taxonomy" id="1930624"/>
    <lineage>
        <taxon>Archaea</taxon>
        <taxon>Methanobacteriati</taxon>
        <taxon>Methanobacteriota</taxon>
        <taxon>Stenosarchaea group</taxon>
        <taxon>Halobacteria</taxon>
        <taxon>Halobacteriales</taxon>
        <taxon>Natrialbaceae</taxon>
        <taxon>Natrinema</taxon>
    </lineage>
</organism>
<evidence type="ECO:0000313" key="1">
    <source>
        <dbReference type="EMBL" id="MFC6766015.1"/>
    </source>
</evidence>
<dbReference type="RefSeq" id="WP_273739005.1">
    <property type="nucleotide sequence ID" value="NZ_JAQIVI010000210.1"/>
</dbReference>
<dbReference type="EMBL" id="JBHSWV010000210">
    <property type="protein sequence ID" value="MFC6766015.1"/>
    <property type="molecule type" value="Genomic_DNA"/>
</dbReference>
<sequence>MSSNQSERATGRVGDLRESVIDRLRSHTELVTLLEQTDDVDDATDVINPSFRLRIQNQSDDLETPGVAIGVGVITGSSERENHHERKRLVVQTTIQLREQTFKRQGDAWLDDVRDEVSAVLTTHASPWIARGESGGTFEPLWDENINRYASVQQFDIQNFG</sequence>